<evidence type="ECO:0000259" key="8">
    <source>
        <dbReference type="Pfam" id="PF01171"/>
    </source>
</evidence>
<sequence>MDCDEAPASSVRRPHLIADFRPRKSQAVRLAREAVLASLRAQETLTQHSQHAQSVKHVETAPSSHPAQHTEPAQPLVLVAVSGGRDSLALLAVTILAGRELNWRVAAVCVDHHMQPGSTQVARNTRQVALGLGCEHAEIISISVDPRRGGPEAAARAARYRAIAAHAKRIQASAVLLAHTLDDQAETVLLGLLRSAGPDALVGMPPAFIRHDVAFLRPLLHITRAQTTAICEAFGVQWWDDPTNGDSALSTSDLPLRSQIRQRLIPLMKELGGEGVSEHLASVAHHEQALRTSLERRVDELERTCVKRLEGTDNLELPASVLTDDEVLGSRLVMRLLKRANVEPNREKVRQVLNLASRPTLNTELRLLDRRGRVVSFKRVKTQESKSLRTSASATTVPAAATASAARAITDLRIEFHRNPTFC</sequence>
<dbReference type="PANTHER" id="PTHR43033">
    <property type="entry name" value="TRNA(ILE)-LYSIDINE SYNTHASE-RELATED"/>
    <property type="match status" value="1"/>
</dbReference>
<gene>
    <name evidence="6" type="primary">tilS</name>
    <name evidence="9" type="ORF">AEAE_0861</name>
</gene>
<evidence type="ECO:0000313" key="9">
    <source>
        <dbReference type="EMBL" id="OZG56373.1"/>
    </source>
</evidence>
<keyword evidence="6" id="KW-0963">Cytoplasm</keyword>
<keyword evidence="2 6" id="KW-0819">tRNA processing</keyword>
<evidence type="ECO:0000256" key="5">
    <source>
        <dbReference type="ARBA" id="ARBA00048539"/>
    </source>
</evidence>
<dbReference type="RefSeq" id="WP_094689911.1">
    <property type="nucleotide sequence ID" value="NZ_JACBYZ010000001.1"/>
</dbReference>
<comment type="caution">
    <text evidence="9">The sequence shown here is derived from an EMBL/GenBank/DDBJ whole genome shotgun (WGS) entry which is preliminary data.</text>
</comment>
<dbReference type="Proteomes" id="UP000228976">
    <property type="component" value="Unassembled WGS sequence"/>
</dbReference>
<dbReference type="EMBL" id="MWWU01000002">
    <property type="protein sequence ID" value="OZG56373.1"/>
    <property type="molecule type" value="Genomic_DNA"/>
</dbReference>
<keyword evidence="3 6" id="KW-0547">Nucleotide-binding</keyword>
<dbReference type="SUPFAM" id="SSF52402">
    <property type="entry name" value="Adenine nucleotide alpha hydrolases-like"/>
    <property type="match status" value="1"/>
</dbReference>
<reference evidence="9 10" key="1">
    <citation type="journal article" date="2017" name="BMC Genomics">
        <title>Comparative genomic and phylogenomic analyses of the Bifidobacteriaceae family.</title>
        <authorList>
            <person name="Lugli G.A."/>
            <person name="Milani C."/>
            <person name="Turroni F."/>
            <person name="Duranti S."/>
            <person name="Mancabelli L."/>
            <person name="Mangifesta M."/>
            <person name="Ferrario C."/>
            <person name="Modesto M."/>
            <person name="Mattarelli P."/>
            <person name="Jiri K."/>
            <person name="van Sinderen D."/>
            <person name="Ventura M."/>
        </authorList>
    </citation>
    <scope>NUCLEOTIDE SEQUENCE [LARGE SCALE GENOMIC DNA]</scope>
    <source>
        <strain evidence="9 10">LMG 21773</strain>
    </source>
</reference>
<evidence type="ECO:0000256" key="4">
    <source>
        <dbReference type="ARBA" id="ARBA00022840"/>
    </source>
</evidence>
<keyword evidence="4 6" id="KW-0067">ATP-binding</keyword>
<comment type="catalytic activity">
    <reaction evidence="5 6">
        <text>cytidine(34) in tRNA(Ile2) + L-lysine + ATP = lysidine(34) in tRNA(Ile2) + AMP + diphosphate + H(+)</text>
        <dbReference type="Rhea" id="RHEA:43744"/>
        <dbReference type="Rhea" id="RHEA-COMP:10625"/>
        <dbReference type="Rhea" id="RHEA-COMP:10670"/>
        <dbReference type="ChEBI" id="CHEBI:15378"/>
        <dbReference type="ChEBI" id="CHEBI:30616"/>
        <dbReference type="ChEBI" id="CHEBI:32551"/>
        <dbReference type="ChEBI" id="CHEBI:33019"/>
        <dbReference type="ChEBI" id="CHEBI:82748"/>
        <dbReference type="ChEBI" id="CHEBI:83665"/>
        <dbReference type="ChEBI" id="CHEBI:456215"/>
        <dbReference type="EC" id="6.3.4.19"/>
    </reaction>
</comment>
<dbReference type="CDD" id="cd01992">
    <property type="entry name" value="TilS_N"/>
    <property type="match status" value="1"/>
</dbReference>
<evidence type="ECO:0000256" key="3">
    <source>
        <dbReference type="ARBA" id="ARBA00022741"/>
    </source>
</evidence>
<dbReference type="InterPro" id="IPR012094">
    <property type="entry name" value="tRNA_Ile_lys_synt"/>
</dbReference>
<dbReference type="GO" id="GO:0005737">
    <property type="term" value="C:cytoplasm"/>
    <property type="evidence" value="ECO:0007669"/>
    <property type="project" value="UniProtKB-SubCell"/>
</dbReference>
<evidence type="ECO:0000256" key="7">
    <source>
        <dbReference type="SAM" id="MobiDB-lite"/>
    </source>
</evidence>
<organism evidence="9 10">
    <name type="scientific">Aeriscardovia aeriphila</name>
    <dbReference type="NCBI Taxonomy" id="218139"/>
    <lineage>
        <taxon>Bacteria</taxon>
        <taxon>Bacillati</taxon>
        <taxon>Actinomycetota</taxon>
        <taxon>Actinomycetes</taxon>
        <taxon>Bifidobacteriales</taxon>
        <taxon>Bifidobacteriaceae</taxon>
        <taxon>Aeriscardovia</taxon>
    </lineage>
</organism>
<comment type="function">
    <text evidence="6">Ligates lysine onto the cytidine present at position 34 of the AUA codon-specific tRNA(Ile) that contains the anticodon CAU, in an ATP-dependent manner. Cytidine is converted to lysidine, thus changing the amino acid specificity of the tRNA from methionine to isoleucine.</text>
</comment>
<keyword evidence="10" id="KW-1185">Reference proteome</keyword>
<dbReference type="InterPro" id="IPR014729">
    <property type="entry name" value="Rossmann-like_a/b/a_fold"/>
</dbReference>
<comment type="domain">
    <text evidence="6">The N-terminal region contains the highly conserved SGGXDS motif, predicted to be a P-loop motif involved in ATP binding.</text>
</comment>
<dbReference type="EC" id="6.3.4.19" evidence="6"/>
<dbReference type="PANTHER" id="PTHR43033:SF1">
    <property type="entry name" value="TRNA(ILE)-LYSIDINE SYNTHASE-RELATED"/>
    <property type="match status" value="1"/>
</dbReference>
<dbReference type="HAMAP" id="MF_01161">
    <property type="entry name" value="tRNA_Ile_lys_synt"/>
    <property type="match status" value="1"/>
</dbReference>
<protein>
    <recommendedName>
        <fullName evidence="6">tRNA(Ile)-lysidine synthase</fullName>
        <ecNumber evidence="6">6.3.4.19</ecNumber>
    </recommendedName>
    <alternativeName>
        <fullName evidence="6">tRNA(Ile)-2-lysyl-cytidine synthase</fullName>
    </alternativeName>
    <alternativeName>
        <fullName evidence="6">tRNA(Ile)-lysidine synthetase</fullName>
    </alternativeName>
</protein>
<evidence type="ECO:0000313" key="10">
    <source>
        <dbReference type="Proteomes" id="UP000228976"/>
    </source>
</evidence>
<dbReference type="GO" id="GO:0006400">
    <property type="term" value="P:tRNA modification"/>
    <property type="evidence" value="ECO:0007669"/>
    <property type="project" value="UniProtKB-UniRule"/>
</dbReference>
<name>A0A261FBM7_9BIFI</name>
<dbReference type="GO" id="GO:0005524">
    <property type="term" value="F:ATP binding"/>
    <property type="evidence" value="ECO:0007669"/>
    <property type="project" value="UniProtKB-UniRule"/>
</dbReference>
<dbReference type="Pfam" id="PF01171">
    <property type="entry name" value="ATP_bind_3"/>
    <property type="match status" value="1"/>
</dbReference>
<feature type="domain" description="tRNA(Ile)-lysidine/2-thiocytidine synthase N-terminal" evidence="8">
    <location>
        <begin position="77"/>
        <end position="249"/>
    </location>
</feature>
<feature type="region of interest" description="Disordered" evidence="7">
    <location>
        <begin position="45"/>
        <end position="70"/>
    </location>
</feature>
<dbReference type="GO" id="GO:0032267">
    <property type="term" value="F:tRNA(Ile)-lysidine synthase activity"/>
    <property type="evidence" value="ECO:0007669"/>
    <property type="project" value="UniProtKB-EC"/>
</dbReference>
<dbReference type="InterPro" id="IPR012795">
    <property type="entry name" value="tRNA_Ile_lys_synt_N"/>
</dbReference>
<dbReference type="Gene3D" id="3.40.50.620">
    <property type="entry name" value="HUPs"/>
    <property type="match status" value="1"/>
</dbReference>
<feature type="binding site" evidence="6">
    <location>
        <begin position="82"/>
        <end position="87"/>
    </location>
    <ligand>
        <name>ATP</name>
        <dbReference type="ChEBI" id="CHEBI:30616"/>
    </ligand>
</feature>
<proteinExistence type="inferred from homology"/>
<dbReference type="NCBIfam" id="TIGR02432">
    <property type="entry name" value="lysidine_TilS_N"/>
    <property type="match status" value="1"/>
</dbReference>
<comment type="subcellular location">
    <subcellularLocation>
        <location evidence="6">Cytoplasm</location>
    </subcellularLocation>
</comment>
<comment type="similarity">
    <text evidence="6">Belongs to the tRNA(Ile)-lysidine synthase family.</text>
</comment>
<keyword evidence="1 6" id="KW-0436">Ligase</keyword>
<dbReference type="InterPro" id="IPR011063">
    <property type="entry name" value="TilS/TtcA_N"/>
</dbReference>
<dbReference type="AlphaFoldDB" id="A0A261FBM7"/>
<dbReference type="OrthoDB" id="5244702at2"/>
<accession>A0A261FBM7</accession>
<evidence type="ECO:0000256" key="2">
    <source>
        <dbReference type="ARBA" id="ARBA00022694"/>
    </source>
</evidence>
<evidence type="ECO:0000256" key="1">
    <source>
        <dbReference type="ARBA" id="ARBA00022598"/>
    </source>
</evidence>
<evidence type="ECO:0000256" key="6">
    <source>
        <dbReference type="HAMAP-Rule" id="MF_01161"/>
    </source>
</evidence>